<evidence type="ECO:0000313" key="3">
    <source>
        <dbReference type="Proteomes" id="UP000027341"/>
    </source>
</evidence>
<dbReference type="GO" id="GO:0019867">
    <property type="term" value="C:outer membrane"/>
    <property type="evidence" value="ECO:0007669"/>
    <property type="project" value="InterPro"/>
</dbReference>
<comment type="caution">
    <text evidence="2">The sequence shown here is derived from an EMBL/GenBank/DDBJ whole genome shotgun (WGS) entry which is preliminary data.</text>
</comment>
<organism evidence="2 3">
    <name type="scientific">Hydrogenovibrio marinus</name>
    <dbReference type="NCBI Taxonomy" id="28885"/>
    <lineage>
        <taxon>Bacteria</taxon>
        <taxon>Pseudomonadati</taxon>
        <taxon>Pseudomonadota</taxon>
        <taxon>Gammaproteobacteria</taxon>
        <taxon>Thiotrichales</taxon>
        <taxon>Piscirickettsiaceae</taxon>
        <taxon>Hydrogenovibrio</taxon>
    </lineage>
</organism>
<keyword evidence="1" id="KW-1133">Transmembrane helix</keyword>
<gene>
    <name evidence="2" type="ORF">EI16_12610</name>
</gene>
<dbReference type="InterPro" id="IPR009838">
    <property type="entry name" value="T4SS_TraL"/>
</dbReference>
<protein>
    <recommendedName>
        <fullName evidence="4">Conjugal transfer protein TraL</fullName>
    </recommendedName>
</protein>
<keyword evidence="1" id="KW-0812">Transmembrane</keyword>
<dbReference type="Proteomes" id="UP000027341">
    <property type="component" value="Unassembled WGS sequence"/>
</dbReference>
<accession>A0A066ZWM0</accession>
<evidence type="ECO:0000313" key="2">
    <source>
        <dbReference type="EMBL" id="KDN94731.1"/>
    </source>
</evidence>
<sequence>MDQDNNGLVPRNLDNLPRFIIWDMWQAMIFLTVFGLGVSLHMLFQGLVLGAVLATAYRRLSAGQIRGFLVHIAYWFTTLGDGYKVIPKSSKRYFQG</sequence>
<name>A0A066ZWM0_HYDMR</name>
<keyword evidence="1" id="KW-0472">Membrane</keyword>
<dbReference type="STRING" id="28885.EI16_12610"/>
<dbReference type="EMBL" id="JMIU01000002">
    <property type="protein sequence ID" value="KDN94731.1"/>
    <property type="molecule type" value="Genomic_DNA"/>
</dbReference>
<dbReference type="NCBIfam" id="TIGR02762">
    <property type="entry name" value="TraL_TIGR"/>
    <property type="match status" value="1"/>
</dbReference>
<evidence type="ECO:0008006" key="4">
    <source>
        <dbReference type="Google" id="ProtNLM"/>
    </source>
</evidence>
<feature type="transmembrane region" description="Helical" evidence="1">
    <location>
        <begin position="24"/>
        <end position="57"/>
    </location>
</feature>
<evidence type="ECO:0000256" key="1">
    <source>
        <dbReference type="SAM" id="Phobius"/>
    </source>
</evidence>
<dbReference type="Pfam" id="PF07178">
    <property type="entry name" value="TraL"/>
    <property type="match status" value="1"/>
</dbReference>
<proteinExistence type="predicted"/>
<reference evidence="2 3" key="1">
    <citation type="submission" date="2014-04" db="EMBL/GenBank/DDBJ databases">
        <title>Draft genome sequence of Hydrogenovibrio marinus MH-110, a model organism for aerobic H2 metabolism.</title>
        <authorList>
            <person name="Cha H.J."/>
            <person name="Jo B.H."/>
            <person name="Hwang B.H."/>
        </authorList>
    </citation>
    <scope>NUCLEOTIDE SEQUENCE [LARGE SCALE GENOMIC DNA]</scope>
    <source>
        <strain evidence="2 3">MH-110</strain>
    </source>
</reference>
<keyword evidence="3" id="KW-1185">Reference proteome</keyword>
<dbReference type="AlphaFoldDB" id="A0A066ZWM0"/>
<dbReference type="RefSeq" id="WP_029913397.1">
    <property type="nucleotide sequence ID" value="NZ_JMIU01000002.1"/>
</dbReference>